<dbReference type="PANTHER" id="PTHR19370:SF101">
    <property type="entry name" value="NADH-CYTOCHROME B5 REDUCTASE"/>
    <property type="match status" value="1"/>
</dbReference>
<dbReference type="GO" id="GO:0006696">
    <property type="term" value="P:ergosterol biosynthetic process"/>
    <property type="evidence" value="ECO:0007669"/>
    <property type="project" value="TreeGrafter"/>
</dbReference>
<dbReference type="InterPro" id="IPR001433">
    <property type="entry name" value="OxRdtase_FAD/NAD-bd"/>
</dbReference>
<evidence type="ECO:0000256" key="4">
    <source>
        <dbReference type="ARBA" id="ARBA00022630"/>
    </source>
</evidence>
<evidence type="ECO:0000256" key="10">
    <source>
        <dbReference type="RuleBase" id="RU361226"/>
    </source>
</evidence>
<dbReference type="SUPFAM" id="SSF52343">
    <property type="entry name" value="Ferredoxin reductase-like, C-terminal NADP-linked domain"/>
    <property type="match status" value="1"/>
</dbReference>
<accession>A0A1L9SE23</accession>
<dbReference type="EC" id="1.6.2.2" evidence="10"/>
<protein>
    <recommendedName>
        <fullName evidence="10">NADH-cytochrome b5 reductase</fullName>
        <ecNumber evidence="10">1.6.2.2</ecNumber>
    </recommendedName>
</protein>
<dbReference type="Gene3D" id="2.40.30.10">
    <property type="entry name" value="Translation factors"/>
    <property type="match status" value="1"/>
</dbReference>
<dbReference type="FunFam" id="3.40.50.80:FF:000009">
    <property type="entry name" value="NADH-cytochrome b5 reductase"/>
    <property type="match status" value="1"/>
</dbReference>
<comment type="subcellular location">
    <subcellularLocation>
        <location evidence="2">Mitochondrion outer membrane</location>
        <topology evidence="2">Single-pass membrane protein</topology>
    </subcellularLocation>
</comment>
<proteinExistence type="inferred from homology"/>
<dbReference type="PROSITE" id="PS51384">
    <property type="entry name" value="FAD_FR"/>
    <property type="match status" value="1"/>
</dbReference>
<dbReference type="Gene3D" id="3.40.50.80">
    <property type="entry name" value="Nucleotide-binding domain of ferredoxin-NADP reductase (FNR) module"/>
    <property type="match status" value="1"/>
</dbReference>
<keyword evidence="6 10" id="KW-0560">Oxidoreductase</keyword>
<dbReference type="OrthoDB" id="432685at2759"/>
<keyword evidence="8" id="KW-0472">Membrane</keyword>
<feature type="binding site" evidence="9">
    <location>
        <position position="120"/>
    </location>
    <ligand>
        <name>FAD</name>
        <dbReference type="ChEBI" id="CHEBI:57692"/>
    </ligand>
</feature>
<dbReference type="PRINTS" id="PR00371">
    <property type="entry name" value="FPNCR"/>
</dbReference>
<dbReference type="Proteomes" id="UP000184188">
    <property type="component" value="Unassembled WGS sequence"/>
</dbReference>
<dbReference type="EMBL" id="KV878345">
    <property type="protein sequence ID" value="OJJ45456.1"/>
    <property type="molecule type" value="Genomic_DNA"/>
</dbReference>
<evidence type="ECO:0000313" key="12">
    <source>
        <dbReference type="EMBL" id="OJJ45456.1"/>
    </source>
</evidence>
<dbReference type="AlphaFoldDB" id="A0A1L9SE23"/>
<dbReference type="InterPro" id="IPR001834">
    <property type="entry name" value="CBR-like"/>
</dbReference>
<reference evidence="13" key="1">
    <citation type="journal article" date="2017" name="Genome Biol.">
        <title>Comparative genomics reveals high biological diversity and specific adaptations in the industrially and medically important fungal genus Aspergillus.</title>
        <authorList>
            <person name="de Vries R.P."/>
            <person name="Riley R."/>
            <person name="Wiebenga A."/>
            <person name="Aguilar-Osorio G."/>
            <person name="Amillis S."/>
            <person name="Uchima C.A."/>
            <person name="Anderluh G."/>
            <person name="Asadollahi M."/>
            <person name="Askin M."/>
            <person name="Barry K."/>
            <person name="Battaglia E."/>
            <person name="Bayram O."/>
            <person name="Benocci T."/>
            <person name="Braus-Stromeyer S.A."/>
            <person name="Caldana C."/>
            <person name="Canovas D."/>
            <person name="Cerqueira G.C."/>
            <person name="Chen F."/>
            <person name="Chen W."/>
            <person name="Choi C."/>
            <person name="Clum A."/>
            <person name="Dos Santos R.A."/>
            <person name="Damasio A.R."/>
            <person name="Diallinas G."/>
            <person name="Emri T."/>
            <person name="Fekete E."/>
            <person name="Flipphi M."/>
            <person name="Freyberg S."/>
            <person name="Gallo A."/>
            <person name="Gournas C."/>
            <person name="Habgood R."/>
            <person name="Hainaut M."/>
            <person name="Harispe M.L."/>
            <person name="Henrissat B."/>
            <person name="Hilden K.S."/>
            <person name="Hope R."/>
            <person name="Hossain A."/>
            <person name="Karabika E."/>
            <person name="Karaffa L."/>
            <person name="Karanyi Z."/>
            <person name="Krasevec N."/>
            <person name="Kuo A."/>
            <person name="Kusch H."/>
            <person name="LaButti K."/>
            <person name="Lagendijk E.L."/>
            <person name="Lapidus A."/>
            <person name="Levasseur A."/>
            <person name="Lindquist E."/>
            <person name="Lipzen A."/>
            <person name="Logrieco A.F."/>
            <person name="MacCabe A."/>
            <person name="Maekelae M.R."/>
            <person name="Malavazi I."/>
            <person name="Melin P."/>
            <person name="Meyer V."/>
            <person name="Mielnichuk N."/>
            <person name="Miskei M."/>
            <person name="Molnar A.P."/>
            <person name="Mule G."/>
            <person name="Ngan C.Y."/>
            <person name="Orejas M."/>
            <person name="Orosz E."/>
            <person name="Ouedraogo J.P."/>
            <person name="Overkamp K.M."/>
            <person name="Park H.-S."/>
            <person name="Perrone G."/>
            <person name="Piumi F."/>
            <person name="Punt P.J."/>
            <person name="Ram A.F."/>
            <person name="Ramon A."/>
            <person name="Rauscher S."/>
            <person name="Record E."/>
            <person name="Riano-Pachon D.M."/>
            <person name="Robert V."/>
            <person name="Roehrig J."/>
            <person name="Ruller R."/>
            <person name="Salamov A."/>
            <person name="Salih N.S."/>
            <person name="Samson R.A."/>
            <person name="Sandor E."/>
            <person name="Sanguinetti M."/>
            <person name="Schuetze T."/>
            <person name="Sepcic K."/>
            <person name="Shelest E."/>
            <person name="Sherlock G."/>
            <person name="Sophianopoulou V."/>
            <person name="Squina F.M."/>
            <person name="Sun H."/>
            <person name="Susca A."/>
            <person name="Todd R.B."/>
            <person name="Tsang A."/>
            <person name="Unkles S.E."/>
            <person name="van de Wiele N."/>
            <person name="van Rossen-Uffink D."/>
            <person name="Oliveira J.V."/>
            <person name="Vesth T.C."/>
            <person name="Visser J."/>
            <person name="Yu J.-H."/>
            <person name="Zhou M."/>
            <person name="Andersen M.R."/>
            <person name="Archer D.B."/>
            <person name="Baker S.E."/>
            <person name="Benoit I."/>
            <person name="Brakhage A.A."/>
            <person name="Braus G.H."/>
            <person name="Fischer R."/>
            <person name="Frisvad J.C."/>
            <person name="Goldman G.H."/>
            <person name="Houbraken J."/>
            <person name="Oakley B."/>
            <person name="Pocsi I."/>
            <person name="Scazzocchio C."/>
            <person name="Seiboth B."/>
            <person name="vanKuyk P.A."/>
            <person name="Wortman J."/>
            <person name="Dyer P.S."/>
            <person name="Grigoriev I.V."/>
        </authorList>
    </citation>
    <scope>NUCLEOTIDE SEQUENCE [LARGE SCALE GENOMIC DNA]</scope>
    <source>
        <strain evidence="13">CBS 506.65</strain>
    </source>
</reference>
<evidence type="ECO:0000256" key="2">
    <source>
        <dbReference type="ARBA" id="ARBA00004572"/>
    </source>
</evidence>
<dbReference type="InterPro" id="IPR008333">
    <property type="entry name" value="Cbr1-like_FAD-bd_dom"/>
</dbReference>
<evidence type="ECO:0000259" key="11">
    <source>
        <dbReference type="PROSITE" id="PS51384"/>
    </source>
</evidence>
<evidence type="ECO:0000313" key="13">
    <source>
        <dbReference type="Proteomes" id="UP000184188"/>
    </source>
</evidence>
<dbReference type="InterPro" id="IPR017938">
    <property type="entry name" value="Riboflavin_synthase-like_b-brl"/>
</dbReference>
<dbReference type="InterPro" id="IPR017927">
    <property type="entry name" value="FAD-bd_FR_type"/>
</dbReference>
<dbReference type="VEuPathDB" id="FungiDB:ASPZODRAFT_69878"/>
<comment type="catalytic activity">
    <reaction evidence="10">
        <text>2 Fe(III)-[cytochrome b5] + NADH = 2 Fe(II)-[cytochrome b5] + NAD(+) + H(+)</text>
        <dbReference type="Rhea" id="RHEA:46680"/>
        <dbReference type="Rhea" id="RHEA-COMP:10438"/>
        <dbReference type="Rhea" id="RHEA-COMP:10439"/>
        <dbReference type="ChEBI" id="CHEBI:15378"/>
        <dbReference type="ChEBI" id="CHEBI:29033"/>
        <dbReference type="ChEBI" id="CHEBI:29034"/>
        <dbReference type="ChEBI" id="CHEBI:57540"/>
        <dbReference type="ChEBI" id="CHEBI:57945"/>
        <dbReference type="EC" id="1.6.2.2"/>
    </reaction>
</comment>
<organism evidence="12 13">
    <name type="scientific">Penicilliopsis zonata CBS 506.65</name>
    <dbReference type="NCBI Taxonomy" id="1073090"/>
    <lineage>
        <taxon>Eukaryota</taxon>
        <taxon>Fungi</taxon>
        <taxon>Dikarya</taxon>
        <taxon>Ascomycota</taxon>
        <taxon>Pezizomycotina</taxon>
        <taxon>Eurotiomycetes</taxon>
        <taxon>Eurotiomycetidae</taxon>
        <taxon>Eurotiales</taxon>
        <taxon>Aspergillaceae</taxon>
        <taxon>Penicilliopsis</taxon>
    </lineage>
</organism>
<feature type="binding site" evidence="9">
    <location>
        <position position="102"/>
    </location>
    <ligand>
        <name>FAD</name>
        <dbReference type="ChEBI" id="CHEBI:57692"/>
    </ligand>
</feature>
<evidence type="ECO:0000256" key="6">
    <source>
        <dbReference type="ARBA" id="ARBA00023002"/>
    </source>
</evidence>
<dbReference type="InterPro" id="IPR001709">
    <property type="entry name" value="Flavoprot_Pyr_Nucl_cyt_Rdtase"/>
</dbReference>
<evidence type="ECO:0000256" key="1">
    <source>
        <dbReference type="ARBA" id="ARBA00001974"/>
    </source>
</evidence>
<dbReference type="PANTHER" id="PTHR19370">
    <property type="entry name" value="NADH-CYTOCHROME B5 REDUCTASE"/>
    <property type="match status" value="1"/>
</dbReference>
<feature type="binding site" evidence="9">
    <location>
        <position position="128"/>
    </location>
    <ligand>
        <name>FAD</name>
        <dbReference type="ChEBI" id="CHEBI:57692"/>
    </ligand>
</feature>
<feature type="domain" description="FAD-binding FR-type" evidence="11">
    <location>
        <begin position="47"/>
        <end position="152"/>
    </location>
</feature>
<evidence type="ECO:0000256" key="5">
    <source>
        <dbReference type="ARBA" id="ARBA00022827"/>
    </source>
</evidence>
<keyword evidence="4 9" id="KW-0285">Flavoprotein</keyword>
<dbReference type="GO" id="GO:0005741">
    <property type="term" value="C:mitochondrial outer membrane"/>
    <property type="evidence" value="ECO:0007669"/>
    <property type="project" value="UniProtKB-SubCell"/>
</dbReference>
<dbReference type="CDD" id="cd06183">
    <property type="entry name" value="cyt_b5_reduct_like"/>
    <property type="match status" value="1"/>
</dbReference>
<dbReference type="GeneID" id="34616077"/>
<gene>
    <name evidence="12" type="ORF">ASPZODRAFT_69878</name>
</gene>
<dbReference type="STRING" id="1073090.A0A1L9SE23"/>
<name>A0A1L9SE23_9EURO</name>
<dbReference type="RefSeq" id="XP_022579966.1">
    <property type="nucleotide sequence ID" value="XM_022729613.1"/>
</dbReference>
<evidence type="ECO:0000256" key="7">
    <source>
        <dbReference type="ARBA" id="ARBA00023027"/>
    </source>
</evidence>
<comment type="cofactor">
    <cofactor evidence="1 9 10">
        <name>FAD</name>
        <dbReference type="ChEBI" id="CHEBI:57692"/>
    </cofactor>
</comment>
<feature type="binding site" evidence="9">
    <location>
        <position position="126"/>
    </location>
    <ligand>
        <name>FAD</name>
        <dbReference type="ChEBI" id="CHEBI:57692"/>
    </ligand>
</feature>
<dbReference type="GO" id="GO:0090524">
    <property type="term" value="F:cytochrome-b5 reductase activity, acting on NADH"/>
    <property type="evidence" value="ECO:0007669"/>
    <property type="project" value="UniProtKB-EC"/>
</dbReference>
<dbReference type="Pfam" id="PF00970">
    <property type="entry name" value="FAD_binding_6"/>
    <property type="match status" value="1"/>
</dbReference>
<feature type="binding site" evidence="9">
    <location>
        <position position="169"/>
    </location>
    <ligand>
        <name>FAD</name>
        <dbReference type="ChEBI" id="CHEBI:57692"/>
    </ligand>
</feature>
<evidence type="ECO:0000256" key="3">
    <source>
        <dbReference type="ARBA" id="ARBA00006105"/>
    </source>
</evidence>
<dbReference type="SUPFAM" id="SSF63380">
    <property type="entry name" value="Riboflavin synthase domain-like"/>
    <property type="match status" value="1"/>
</dbReference>
<keyword evidence="13" id="KW-1185">Reference proteome</keyword>
<dbReference type="InterPro" id="IPR039261">
    <property type="entry name" value="FNR_nucleotide-bd"/>
</dbReference>
<keyword evidence="5 9" id="KW-0274">FAD</keyword>
<keyword evidence="7 10" id="KW-0520">NAD</keyword>
<feature type="binding site" evidence="9">
    <location>
        <position position="103"/>
    </location>
    <ligand>
        <name>FAD</name>
        <dbReference type="ChEBI" id="CHEBI:57692"/>
    </ligand>
</feature>
<comment type="similarity">
    <text evidence="3 10">Belongs to the flavoprotein pyridine nucleotide cytochrome reductase family.</text>
</comment>
<sequence length="306" mass="33585">MTFVSSRYYFATSATVAVVASVGIYSLLSQTAHAESSQPPMAFKGRFGFTSLRLHSVTSVNHNTKRLLFELPDSEARSGLSLTSSLLTVSRPQGSFFPVFRPYTPINKLDDPGFVELMVKKYPNGKASSHLHSLSPGDRMTFLGAIKGFPWTANQFPHIYLLAGGAGITPIYQLIQGILSNPHDRTRMTLVFGGNTEEDLLLREELDGFKKRFPDRFDVIYTVSSSSPNLPSSSSLRTGRITKELLEEVMGSTPGVVDQHNTKVFVCGPPAMEEALTKSRGCMRTSGGEEGVLAQLGFSKNQIYKF</sequence>
<evidence type="ECO:0000256" key="9">
    <source>
        <dbReference type="PIRSR" id="PIRSR601834-1"/>
    </source>
</evidence>
<feature type="binding site" evidence="9">
    <location>
        <position position="101"/>
    </location>
    <ligand>
        <name>FAD</name>
        <dbReference type="ChEBI" id="CHEBI:57692"/>
    </ligand>
</feature>
<dbReference type="Pfam" id="PF00175">
    <property type="entry name" value="NAD_binding_1"/>
    <property type="match status" value="1"/>
</dbReference>
<dbReference type="PRINTS" id="PR00406">
    <property type="entry name" value="CYTB5RDTASE"/>
</dbReference>
<evidence type="ECO:0000256" key="8">
    <source>
        <dbReference type="ARBA" id="ARBA00023136"/>
    </source>
</evidence>